<organism evidence="3 4">
    <name type="scientific">Caenorhabditis angaria</name>
    <dbReference type="NCBI Taxonomy" id="860376"/>
    <lineage>
        <taxon>Eukaryota</taxon>
        <taxon>Metazoa</taxon>
        <taxon>Ecdysozoa</taxon>
        <taxon>Nematoda</taxon>
        <taxon>Chromadorea</taxon>
        <taxon>Rhabditida</taxon>
        <taxon>Rhabditina</taxon>
        <taxon>Rhabditomorpha</taxon>
        <taxon>Rhabditoidea</taxon>
        <taxon>Rhabditidae</taxon>
        <taxon>Peloderinae</taxon>
        <taxon>Caenorhabditis</taxon>
    </lineage>
</organism>
<keyword evidence="1" id="KW-0175">Coiled coil</keyword>
<dbReference type="GO" id="GO:0003676">
    <property type="term" value="F:nucleic acid binding"/>
    <property type="evidence" value="ECO:0007669"/>
    <property type="project" value="InterPro"/>
</dbReference>
<dbReference type="PANTHER" id="PTHR33939">
    <property type="entry name" value="PROTEIN CBG22215"/>
    <property type="match status" value="1"/>
</dbReference>
<dbReference type="Proteomes" id="UP001152747">
    <property type="component" value="Unassembled WGS sequence"/>
</dbReference>
<dbReference type="OrthoDB" id="5874348at2759"/>
<feature type="coiled-coil region" evidence="1">
    <location>
        <begin position="219"/>
        <end position="246"/>
    </location>
</feature>
<feature type="compositionally biased region" description="Basic and acidic residues" evidence="2">
    <location>
        <begin position="1"/>
        <end position="15"/>
    </location>
</feature>
<reference evidence="3" key="1">
    <citation type="submission" date="2022-11" db="EMBL/GenBank/DDBJ databases">
        <authorList>
            <person name="Kikuchi T."/>
        </authorList>
    </citation>
    <scope>NUCLEOTIDE SEQUENCE</scope>
    <source>
        <strain evidence="3">PS1010</strain>
    </source>
</reference>
<dbReference type="EMBL" id="CANHGI010000001">
    <property type="protein sequence ID" value="CAI5439666.1"/>
    <property type="molecule type" value="Genomic_DNA"/>
</dbReference>
<evidence type="ECO:0008006" key="5">
    <source>
        <dbReference type="Google" id="ProtNLM"/>
    </source>
</evidence>
<dbReference type="PANTHER" id="PTHR33939:SF1">
    <property type="entry name" value="DUF4371 DOMAIN-CONTAINING PROTEIN"/>
    <property type="match status" value="1"/>
</dbReference>
<feature type="region of interest" description="Disordered" evidence="2">
    <location>
        <begin position="253"/>
        <end position="298"/>
    </location>
</feature>
<accession>A0A9P1I7K9</accession>
<evidence type="ECO:0000313" key="3">
    <source>
        <dbReference type="EMBL" id="CAI5439666.1"/>
    </source>
</evidence>
<evidence type="ECO:0000256" key="2">
    <source>
        <dbReference type="SAM" id="MobiDB-lite"/>
    </source>
</evidence>
<dbReference type="InterPro" id="IPR036397">
    <property type="entry name" value="RNaseH_sf"/>
</dbReference>
<feature type="compositionally biased region" description="Low complexity" evidence="2">
    <location>
        <begin position="262"/>
        <end position="288"/>
    </location>
</feature>
<dbReference type="Gene3D" id="3.30.420.10">
    <property type="entry name" value="Ribonuclease H-like superfamily/Ribonuclease H"/>
    <property type="match status" value="1"/>
</dbReference>
<protein>
    <recommendedName>
        <fullName evidence="5">Tc1-like transposase DDE domain-containing protein</fullName>
    </recommendedName>
</protein>
<keyword evidence="4" id="KW-1185">Reference proteome</keyword>
<name>A0A9P1I7K9_9PELO</name>
<sequence>MYKIARMGDIDEKRSGPAKGKNKGKRAIVLAILTSDGILKGSEKVIISGENQEMMDYHLMMTAQAYENYMQEMIPLFVAEARKQGKVPVMVIDNSPLHNTTTEKIPPRNANKADLTAFLEKHGMRVKRTWDKKRLQKEFDNLLMVNGGRNAMKKYKVDEWALQNHGCHFLRLPPYHCCFNPIELVWAELKRDLKDVGSTDDCLEDVKRRAIYWLQQYSAEEAQAVIRHARNLEQKIRERIAEKNKQISTNLQAQNAPIIQASNDPDTSDNDNFSSDDSLFSRSDNDNNPAIDYCSDSS</sequence>
<evidence type="ECO:0000256" key="1">
    <source>
        <dbReference type="SAM" id="Coils"/>
    </source>
</evidence>
<evidence type="ECO:0000313" key="4">
    <source>
        <dbReference type="Proteomes" id="UP001152747"/>
    </source>
</evidence>
<proteinExistence type="predicted"/>
<dbReference type="AlphaFoldDB" id="A0A9P1I7K9"/>
<comment type="caution">
    <text evidence="3">The sequence shown here is derived from an EMBL/GenBank/DDBJ whole genome shotgun (WGS) entry which is preliminary data.</text>
</comment>
<feature type="region of interest" description="Disordered" evidence="2">
    <location>
        <begin position="1"/>
        <end position="21"/>
    </location>
</feature>
<gene>
    <name evidence="3" type="ORF">CAMP_LOCUS2303</name>
</gene>